<organism evidence="2 3">
    <name type="scientific">Pedobacter psychrophilus</name>
    <dbReference type="NCBI Taxonomy" id="1826909"/>
    <lineage>
        <taxon>Bacteria</taxon>
        <taxon>Pseudomonadati</taxon>
        <taxon>Bacteroidota</taxon>
        <taxon>Sphingobacteriia</taxon>
        <taxon>Sphingobacteriales</taxon>
        <taxon>Sphingobacteriaceae</taxon>
        <taxon>Pedobacter</taxon>
    </lineage>
</organism>
<keyword evidence="3" id="KW-1185">Reference proteome</keyword>
<evidence type="ECO:0008006" key="4">
    <source>
        <dbReference type="Google" id="ProtNLM"/>
    </source>
</evidence>
<protein>
    <recommendedName>
        <fullName evidence="4">DUF4199 domain-containing protein</fullName>
    </recommendedName>
</protein>
<keyword evidence="1" id="KW-1133">Transmembrane helix</keyword>
<feature type="transmembrane region" description="Helical" evidence="1">
    <location>
        <begin position="77"/>
        <end position="97"/>
    </location>
</feature>
<keyword evidence="1" id="KW-0472">Membrane</keyword>
<dbReference type="RefSeq" id="WP_068823237.1">
    <property type="nucleotide sequence ID" value="NZ_LWHJ01000030.1"/>
</dbReference>
<evidence type="ECO:0000313" key="3">
    <source>
        <dbReference type="Proteomes" id="UP000078459"/>
    </source>
</evidence>
<evidence type="ECO:0000313" key="2">
    <source>
        <dbReference type="EMBL" id="OAQ38466.1"/>
    </source>
</evidence>
<dbReference type="STRING" id="1826909.A5893_13655"/>
<evidence type="ECO:0000256" key="1">
    <source>
        <dbReference type="SAM" id="Phobius"/>
    </source>
</evidence>
<name>A0A179DBP1_9SPHI</name>
<dbReference type="OrthoDB" id="796718at2"/>
<dbReference type="InterPro" id="IPR025250">
    <property type="entry name" value="DUF4199"/>
</dbReference>
<dbReference type="Pfam" id="PF13858">
    <property type="entry name" value="DUF4199"/>
    <property type="match status" value="1"/>
</dbReference>
<keyword evidence="1" id="KW-0812">Transmembrane</keyword>
<reference evidence="2 3" key="1">
    <citation type="submission" date="2016-04" db="EMBL/GenBank/DDBJ databases">
        <authorList>
            <person name="Evans L.H."/>
            <person name="Alamgir A."/>
            <person name="Owens N."/>
            <person name="Weber N.D."/>
            <person name="Virtaneva K."/>
            <person name="Barbian K."/>
            <person name="Babar A."/>
            <person name="Rosenke K."/>
        </authorList>
    </citation>
    <scope>NUCLEOTIDE SEQUENCE [LARGE SCALE GENOMIC DNA]</scope>
    <source>
        <strain evidence="2 3">CCM 8644</strain>
    </source>
</reference>
<accession>A0A179DBP1</accession>
<dbReference type="Proteomes" id="UP000078459">
    <property type="component" value="Unassembled WGS sequence"/>
</dbReference>
<feature type="transmembrane region" description="Helical" evidence="1">
    <location>
        <begin position="109"/>
        <end position="129"/>
    </location>
</feature>
<comment type="caution">
    <text evidence="2">The sequence shown here is derived from an EMBL/GenBank/DDBJ whole genome shotgun (WGS) entry which is preliminary data.</text>
</comment>
<dbReference type="EMBL" id="LWHJ01000030">
    <property type="protein sequence ID" value="OAQ38466.1"/>
    <property type="molecule type" value="Genomic_DNA"/>
</dbReference>
<sequence>MRNALISGLIIGLTTILWVFSAQKIGFYPESLLQNSEEWIIYTSLLIPFLGLHFGIKNYKTKRKNKICFTEAIFEGFKILAIGSLLSAIFSFMYLSISIYNHPIDYMEVAVIALGIGLLFTFLNALILMDPQKKLS</sequence>
<dbReference type="AlphaFoldDB" id="A0A179DBP1"/>
<feature type="transmembrane region" description="Helical" evidence="1">
    <location>
        <begin position="38"/>
        <end position="56"/>
    </location>
</feature>
<reference evidence="2 3" key="2">
    <citation type="submission" date="2016-06" db="EMBL/GenBank/DDBJ databases">
        <title>Pedobacter psychrophilus sp. nov., isolated from Antarctic fragmentary rock.</title>
        <authorList>
            <person name="Svec P."/>
        </authorList>
    </citation>
    <scope>NUCLEOTIDE SEQUENCE [LARGE SCALE GENOMIC DNA]</scope>
    <source>
        <strain evidence="2 3">CCM 8644</strain>
    </source>
</reference>
<gene>
    <name evidence="2" type="ORF">A5893_13655</name>
</gene>
<proteinExistence type="predicted"/>